<dbReference type="GO" id="GO:0016616">
    <property type="term" value="F:oxidoreductase activity, acting on the CH-OH group of donors, NAD or NADP as acceptor"/>
    <property type="evidence" value="ECO:0007669"/>
    <property type="project" value="TreeGrafter"/>
</dbReference>
<gene>
    <name evidence="1" type="primary">csgA</name>
    <name evidence="1" type="ORF">CLORY_39150</name>
</gene>
<reference evidence="1 2" key="1">
    <citation type="submission" date="2017-03" db="EMBL/GenBank/DDBJ databases">
        <title>Genome sequence of Clostridium oryzae DSM 28571.</title>
        <authorList>
            <person name="Poehlein A."/>
            <person name="Daniel R."/>
        </authorList>
    </citation>
    <scope>NUCLEOTIDE SEQUENCE [LARGE SCALE GENOMIC DNA]</scope>
    <source>
        <strain evidence="1 2">DSM 28571</strain>
    </source>
</reference>
<dbReference type="InterPro" id="IPR052184">
    <property type="entry name" value="SDR_enzymes"/>
</dbReference>
<dbReference type="Pfam" id="PF00106">
    <property type="entry name" value="adh_short"/>
    <property type="match status" value="1"/>
</dbReference>
<dbReference type="PANTHER" id="PTHR45458">
    <property type="entry name" value="SHORT-CHAIN DEHYDROGENASE/REDUCTASE SDR"/>
    <property type="match status" value="1"/>
</dbReference>
<dbReference type="PANTHER" id="PTHR45458:SF1">
    <property type="entry name" value="SHORT CHAIN DEHYDROGENASE"/>
    <property type="match status" value="1"/>
</dbReference>
<keyword evidence="2" id="KW-1185">Reference proteome</keyword>
<dbReference type="InterPro" id="IPR036291">
    <property type="entry name" value="NAD(P)-bd_dom_sf"/>
</dbReference>
<proteinExistence type="predicted"/>
<dbReference type="AlphaFoldDB" id="A0A1V4IDS0"/>
<dbReference type="STRING" id="1450648.CLORY_39150"/>
<dbReference type="EMBL" id="MZGV01000072">
    <property type="protein sequence ID" value="OPJ57795.1"/>
    <property type="molecule type" value="Genomic_DNA"/>
</dbReference>
<comment type="caution">
    <text evidence="1">The sequence shown here is derived from an EMBL/GenBank/DDBJ whole genome shotgun (WGS) entry which is preliminary data.</text>
</comment>
<accession>A0A1V4IDS0</accession>
<evidence type="ECO:0000313" key="2">
    <source>
        <dbReference type="Proteomes" id="UP000190080"/>
    </source>
</evidence>
<dbReference type="PRINTS" id="PR00081">
    <property type="entry name" value="GDHRDH"/>
</dbReference>
<name>A0A1V4IDS0_9CLOT</name>
<organism evidence="1 2">
    <name type="scientific">Clostridium oryzae</name>
    <dbReference type="NCBI Taxonomy" id="1450648"/>
    <lineage>
        <taxon>Bacteria</taxon>
        <taxon>Bacillati</taxon>
        <taxon>Bacillota</taxon>
        <taxon>Clostridia</taxon>
        <taxon>Eubacteriales</taxon>
        <taxon>Clostridiaceae</taxon>
        <taxon>Clostridium</taxon>
    </lineage>
</organism>
<protein>
    <submittedName>
        <fullName evidence="1">C-factor</fullName>
    </submittedName>
</protein>
<sequence length="236" mass="26471">MNKVAVVTGADRGVGFSICKQLLEQGWMVFAGQFMPEWLDLHKLETKYPDMLKLVSLDVGSLESVKKAAQEAAKYADHVDMLVSNAGIFTVEGNIEKGLDYSVTNNLFNVNALGGIRMVECFLPLMEVGMKRLCFISSEAGSIQASERKDTYGYCMSKAALNMAVKIMFNDLHPRGYTFRLYHPGWVRSYMSGKKATEGELEPEETASSAIKLFTKNDHDEERLVMIDNRGNEWPF</sequence>
<dbReference type="Gene3D" id="3.40.50.720">
    <property type="entry name" value="NAD(P)-binding Rossmann-like Domain"/>
    <property type="match status" value="1"/>
</dbReference>
<dbReference type="RefSeq" id="WP_079427648.1">
    <property type="nucleotide sequence ID" value="NZ_MZGV01000072.1"/>
</dbReference>
<evidence type="ECO:0000313" key="1">
    <source>
        <dbReference type="EMBL" id="OPJ57795.1"/>
    </source>
</evidence>
<dbReference type="OrthoDB" id="9803333at2"/>
<dbReference type="InterPro" id="IPR002347">
    <property type="entry name" value="SDR_fam"/>
</dbReference>
<dbReference type="SUPFAM" id="SSF51735">
    <property type="entry name" value="NAD(P)-binding Rossmann-fold domains"/>
    <property type="match status" value="1"/>
</dbReference>
<dbReference type="Proteomes" id="UP000190080">
    <property type="component" value="Unassembled WGS sequence"/>
</dbReference>